<protein>
    <submittedName>
        <fullName evidence="1">Uncharacterized protein</fullName>
    </submittedName>
</protein>
<dbReference type="AlphaFoldDB" id="A0AAP9EUX1"/>
<evidence type="ECO:0000313" key="1">
    <source>
        <dbReference type="EMBL" id="QEH97868.1"/>
    </source>
</evidence>
<proteinExistence type="predicted"/>
<geneLocation type="plasmid" evidence="1 2">
    <name>unnamed1</name>
</geneLocation>
<name>A0AAP9EUX1_GLUTH</name>
<dbReference type="KEGG" id="gti:FXF46_16400"/>
<sequence length="304" mass="34235">MSAGVFLGQTAEIYLETCARRQTRSDVVRWLTENFETLLKATGRRTVKWSILAEHLARDGLRTQQGRAPTPNGLRVEWYRVKERITAANAKAEAEHRLRDVSTSRTVVPAEQSSTGPSDEEILALMAEADNEERLNRERRERIAGYEAQRRPKVAPDQTNMQPTAPAEVVETAQSQPASLETATQPRVKIGQIANHVTMLTQAPRYGADKDKPLPPPYVGPRPDGMPEYLPLDALMPLDATGRQPDGRIDYEALPGLPRRSFFESEREWAKACIPMVEAVPHEDRSIVLKALLMRSRDRMKSLY</sequence>
<accession>A0AAP9EUX1</accession>
<evidence type="ECO:0000313" key="2">
    <source>
        <dbReference type="Proteomes" id="UP000323560"/>
    </source>
</evidence>
<dbReference type="Proteomes" id="UP000323560">
    <property type="component" value="Plasmid unnamed1"/>
</dbReference>
<keyword evidence="1" id="KW-0614">Plasmid</keyword>
<reference evidence="1 2" key="1">
    <citation type="submission" date="2019-08" db="EMBL/GenBank/DDBJ databases">
        <title>Gluconobacter frateurii HD924 genome.</title>
        <authorList>
            <person name="Liu Y."/>
            <person name="Zhang P."/>
        </authorList>
    </citation>
    <scope>NUCLEOTIDE SEQUENCE [LARGE SCALE GENOMIC DNA]</scope>
    <source>
        <strain evidence="1 2">HD924</strain>
        <plasmid evidence="1 2">unnamed1</plasmid>
    </source>
</reference>
<dbReference type="RefSeq" id="WP_148621344.1">
    <property type="nucleotide sequence ID" value="NZ_CP043044.1"/>
</dbReference>
<gene>
    <name evidence="1" type="ORF">FXF46_16400</name>
</gene>
<dbReference type="EMBL" id="CP043044">
    <property type="protein sequence ID" value="QEH97868.1"/>
    <property type="molecule type" value="Genomic_DNA"/>
</dbReference>
<organism evidence="1 2">
    <name type="scientific">Gluconobacter thailandicus</name>
    <dbReference type="NCBI Taxonomy" id="257438"/>
    <lineage>
        <taxon>Bacteria</taxon>
        <taxon>Pseudomonadati</taxon>
        <taxon>Pseudomonadota</taxon>
        <taxon>Alphaproteobacteria</taxon>
        <taxon>Acetobacterales</taxon>
        <taxon>Acetobacteraceae</taxon>
        <taxon>Gluconobacter</taxon>
    </lineage>
</organism>